<dbReference type="RefSeq" id="WP_090337924.1">
    <property type="nucleotide sequence ID" value="NZ_FNXY01000006.1"/>
</dbReference>
<evidence type="ECO:0008006" key="5">
    <source>
        <dbReference type="Google" id="ProtNLM"/>
    </source>
</evidence>
<feature type="compositionally biased region" description="Polar residues" evidence="1">
    <location>
        <begin position="65"/>
        <end position="75"/>
    </location>
</feature>
<dbReference type="AlphaFoldDB" id="A0A1H6XIU9"/>
<sequence length="99" mass="10580">MKMIRNSIGLLALATMLVCSSCGKEKSSDSDSGSDSQTTPNDSSGVESKAAMGTDEGRQKEVSGYPSNQANLNSDSTRRLHDIDTTEKATTKDKPNKHQ</sequence>
<evidence type="ECO:0000313" key="3">
    <source>
        <dbReference type="EMBL" id="SEJ27474.1"/>
    </source>
</evidence>
<feature type="region of interest" description="Disordered" evidence="1">
    <location>
        <begin position="22"/>
        <end position="99"/>
    </location>
</feature>
<feature type="compositionally biased region" description="Polar residues" evidence="1">
    <location>
        <begin position="37"/>
        <end position="46"/>
    </location>
</feature>
<evidence type="ECO:0000313" key="4">
    <source>
        <dbReference type="Proteomes" id="UP000199532"/>
    </source>
</evidence>
<dbReference type="OrthoDB" id="963960at2"/>
<evidence type="ECO:0000256" key="1">
    <source>
        <dbReference type="SAM" id="MobiDB-lite"/>
    </source>
</evidence>
<name>A0A1H6XIU9_9BACT</name>
<feature type="signal peptide" evidence="2">
    <location>
        <begin position="1"/>
        <end position="21"/>
    </location>
</feature>
<accession>A0A1H6XIU9</accession>
<organism evidence="3 4">
    <name type="scientific">Dyadobacter koreensis</name>
    <dbReference type="NCBI Taxonomy" id="408657"/>
    <lineage>
        <taxon>Bacteria</taxon>
        <taxon>Pseudomonadati</taxon>
        <taxon>Bacteroidota</taxon>
        <taxon>Cytophagia</taxon>
        <taxon>Cytophagales</taxon>
        <taxon>Spirosomataceae</taxon>
        <taxon>Dyadobacter</taxon>
    </lineage>
</organism>
<reference evidence="3 4" key="1">
    <citation type="submission" date="2016-10" db="EMBL/GenBank/DDBJ databases">
        <authorList>
            <person name="de Groot N.N."/>
        </authorList>
    </citation>
    <scope>NUCLEOTIDE SEQUENCE [LARGE SCALE GENOMIC DNA]</scope>
    <source>
        <strain evidence="3 4">DSM 19938</strain>
    </source>
</reference>
<feature type="chain" id="PRO_5011536571" description="Lipoprotein" evidence="2">
    <location>
        <begin position="22"/>
        <end position="99"/>
    </location>
</feature>
<evidence type="ECO:0000256" key="2">
    <source>
        <dbReference type="SAM" id="SignalP"/>
    </source>
</evidence>
<protein>
    <recommendedName>
        <fullName evidence="5">Lipoprotein</fullName>
    </recommendedName>
</protein>
<dbReference type="Proteomes" id="UP000199532">
    <property type="component" value="Unassembled WGS sequence"/>
</dbReference>
<dbReference type="STRING" id="408657.SAMN04487995_3903"/>
<dbReference type="EMBL" id="FNXY01000006">
    <property type="protein sequence ID" value="SEJ27474.1"/>
    <property type="molecule type" value="Genomic_DNA"/>
</dbReference>
<feature type="compositionally biased region" description="Basic and acidic residues" evidence="1">
    <location>
        <begin position="76"/>
        <end position="99"/>
    </location>
</feature>
<keyword evidence="4" id="KW-1185">Reference proteome</keyword>
<gene>
    <name evidence="3" type="ORF">SAMN04487995_3903</name>
</gene>
<keyword evidence="2" id="KW-0732">Signal</keyword>
<proteinExistence type="predicted"/>